<dbReference type="NCBIfam" id="TIGR03236">
    <property type="entry name" value="dnd_assoc_1"/>
    <property type="match status" value="1"/>
</dbReference>
<keyword evidence="2" id="KW-1185">Reference proteome</keyword>
<accession>A0ABU6IIF9</accession>
<dbReference type="RefSeq" id="WP_338210395.1">
    <property type="nucleotide sequence ID" value="NZ_JAYMFF010000012.1"/>
</dbReference>
<dbReference type="EMBL" id="JAYMFF010000012">
    <property type="protein sequence ID" value="MEC4176210.1"/>
    <property type="molecule type" value="Genomic_DNA"/>
</dbReference>
<evidence type="ECO:0000313" key="1">
    <source>
        <dbReference type="EMBL" id="MEC4176210.1"/>
    </source>
</evidence>
<name>A0ABU6IIF9_9ACTN</name>
<evidence type="ECO:0000313" key="2">
    <source>
        <dbReference type="Proteomes" id="UP001349994"/>
    </source>
</evidence>
<gene>
    <name evidence="1" type="primary">dptG</name>
    <name evidence="1" type="ORF">VIN30_07090</name>
</gene>
<dbReference type="InterPro" id="IPR017645">
    <property type="entry name" value="Dnd_assoc_1"/>
</dbReference>
<protein>
    <submittedName>
        <fullName evidence="1">DNA phosphorothioation-dependent restriction protein DptG</fullName>
    </submittedName>
</protein>
<sequence length="457" mass="51969">MIWCGDPEVLRVHGARGKTFSHPQGNAIALFPFTTHILQNPDVPVGYFFQVACGKTLDSAVSDGELIDAIVSRLADLDSRHKDAITDVIREVVASARGSESASLRLSLGTQADKDEKKIAQYIASIPCDRKSLLLISSNALNEIERDSNLVERMVYEVVGLDDLDEEDKTYFLPNRALSGLFLEDLELVLSEPKLARTYLEDLLDFYFYMSILQSCMTLNDFCNGKRYGISRLYFALDWEKTGWKRDCYNKGLVLANSALDDMFIHAVVLELINMGNEGESVDYIDLHEAATTPEDEAFVASSLRDLTNAYRSCLNAQDFGYVADLEITDTPFSVAKEVEYLFKNVRTVIYQTRDEPRSKYVKSFRDFARRDIQLEKNRRKSGYMLNLTEDMLMFLTVSVIGAKESMSLVDLFAGFEKRGVFLDESSKDEIIRFYERRSMIDRKSDSGETQYVKRVL</sequence>
<organism evidence="1 2">
    <name type="scientific">Adlercreutzia wanghongyangiae</name>
    <dbReference type="NCBI Taxonomy" id="3111451"/>
    <lineage>
        <taxon>Bacteria</taxon>
        <taxon>Bacillati</taxon>
        <taxon>Actinomycetota</taxon>
        <taxon>Coriobacteriia</taxon>
        <taxon>Eggerthellales</taxon>
        <taxon>Eggerthellaceae</taxon>
        <taxon>Adlercreutzia</taxon>
    </lineage>
</organism>
<comment type="caution">
    <text evidence="1">The sequence shown here is derived from an EMBL/GenBank/DDBJ whole genome shotgun (WGS) entry which is preliminary data.</text>
</comment>
<dbReference type="Proteomes" id="UP001349994">
    <property type="component" value="Unassembled WGS sequence"/>
</dbReference>
<reference evidence="1 2" key="1">
    <citation type="submission" date="2024-01" db="EMBL/GenBank/DDBJ databases">
        <title>novel species in genus Adlercreutzia.</title>
        <authorList>
            <person name="Liu X."/>
        </authorList>
    </citation>
    <scope>NUCLEOTIDE SEQUENCE [LARGE SCALE GENOMIC DNA]</scope>
    <source>
        <strain evidence="1 2">R7</strain>
    </source>
</reference>
<proteinExistence type="predicted"/>